<dbReference type="Proteomes" id="UP000287651">
    <property type="component" value="Unassembled WGS sequence"/>
</dbReference>
<feature type="compositionally biased region" description="Polar residues" evidence="1">
    <location>
        <begin position="61"/>
        <end position="79"/>
    </location>
</feature>
<evidence type="ECO:0000313" key="2">
    <source>
        <dbReference type="EMBL" id="RRT42714.1"/>
    </source>
</evidence>
<feature type="compositionally biased region" description="Basic and acidic residues" evidence="1">
    <location>
        <begin position="98"/>
        <end position="117"/>
    </location>
</feature>
<feature type="region of interest" description="Disordered" evidence="1">
    <location>
        <begin position="42"/>
        <end position="141"/>
    </location>
</feature>
<proteinExistence type="predicted"/>
<evidence type="ECO:0000256" key="1">
    <source>
        <dbReference type="SAM" id="MobiDB-lite"/>
    </source>
</evidence>
<name>A0A426XTD1_ENSVE</name>
<dbReference type="EMBL" id="AMZH03017639">
    <property type="protein sequence ID" value="RRT42714.1"/>
    <property type="molecule type" value="Genomic_DNA"/>
</dbReference>
<sequence>MSLLRQELQDLKDGENPYAVAAVEVRAAEAQSVAERLRIELDEANSRRASVEAELERTRSESASLESSLPIGLSTSNGDRTAESGSVQGGSPGGPTEEGDRRVQGVARVRDGSRADGEGITGVRVSAGSDPTLGSASGGRD</sequence>
<dbReference type="AlphaFoldDB" id="A0A426XTD1"/>
<comment type="caution">
    <text evidence="2">The sequence shown here is derived from an EMBL/GenBank/DDBJ whole genome shotgun (WGS) entry which is preliminary data.</text>
</comment>
<gene>
    <name evidence="2" type="ORF">B296_00037409</name>
</gene>
<feature type="compositionally biased region" description="Basic and acidic residues" evidence="1">
    <location>
        <begin position="42"/>
        <end position="60"/>
    </location>
</feature>
<protein>
    <recommendedName>
        <fullName evidence="4">RING-type E3 ubiquitin transferase</fullName>
    </recommendedName>
</protein>
<organism evidence="2 3">
    <name type="scientific">Ensete ventricosum</name>
    <name type="common">Abyssinian banana</name>
    <name type="synonym">Musa ensete</name>
    <dbReference type="NCBI Taxonomy" id="4639"/>
    <lineage>
        <taxon>Eukaryota</taxon>
        <taxon>Viridiplantae</taxon>
        <taxon>Streptophyta</taxon>
        <taxon>Embryophyta</taxon>
        <taxon>Tracheophyta</taxon>
        <taxon>Spermatophyta</taxon>
        <taxon>Magnoliopsida</taxon>
        <taxon>Liliopsida</taxon>
        <taxon>Zingiberales</taxon>
        <taxon>Musaceae</taxon>
        <taxon>Ensete</taxon>
    </lineage>
</organism>
<accession>A0A426XTD1</accession>
<reference evidence="2 3" key="1">
    <citation type="journal article" date="2014" name="Agronomy (Basel)">
        <title>A Draft Genome Sequence for Ensete ventricosum, the Drought-Tolerant Tree Against Hunger.</title>
        <authorList>
            <person name="Harrison J."/>
            <person name="Moore K.A."/>
            <person name="Paszkiewicz K."/>
            <person name="Jones T."/>
            <person name="Grant M."/>
            <person name="Ambacheew D."/>
            <person name="Muzemil S."/>
            <person name="Studholme D.J."/>
        </authorList>
    </citation>
    <scope>NUCLEOTIDE SEQUENCE [LARGE SCALE GENOMIC DNA]</scope>
</reference>
<evidence type="ECO:0008006" key="4">
    <source>
        <dbReference type="Google" id="ProtNLM"/>
    </source>
</evidence>
<evidence type="ECO:0000313" key="3">
    <source>
        <dbReference type="Proteomes" id="UP000287651"/>
    </source>
</evidence>